<keyword evidence="15" id="KW-1185">Reference proteome</keyword>
<dbReference type="PROSITE" id="PS51030">
    <property type="entry name" value="NUCLEAR_REC_DBD_2"/>
    <property type="match status" value="2"/>
</dbReference>
<evidence type="ECO:0000313" key="13">
    <source>
        <dbReference type="EMBL" id="CAF3900696.1"/>
    </source>
</evidence>
<evidence type="ECO:0000256" key="2">
    <source>
        <dbReference type="ARBA" id="ARBA00022771"/>
    </source>
</evidence>
<keyword evidence="2 9" id="KW-0863">Zinc-finger</keyword>
<evidence type="ECO:0000256" key="3">
    <source>
        <dbReference type="ARBA" id="ARBA00022833"/>
    </source>
</evidence>
<evidence type="ECO:0000256" key="5">
    <source>
        <dbReference type="ARBA" id="ARBA00023125"/>
    </source>
</evidence>
<dbReference type="PANTHER" id="PTHR48092">
    <property type="entry name" value="KNIRPS-RELATED PROTEIN-RELATED"/>
    <property type="match status" value="1"/>
</dbReference>
<dbReference type="InterPro" id="IPR013088">
    <property type="entry name" value="Znf_NHR/GATA"/>
</dbReference>
<dbReference type="SMART" id="SM00399">
    <property type="entry name" value="ZnF_C4"/>
    <property type="match status" value="2"/>
</dbReference>
<evidence type="ECO:0000259" key="10">
    <source>
        <dbReference type="PROSITE" id="PS51030"/>
    </source>
</evidence>
<organism evidence="12 15">
    <name type="scientific">Rotaria magnacalcarata</name>
    <dbReference type="NCBI Taxonomy" id="392030"/>
    <lineage>
        <taxon>Eukaryota</taxon>
        <taxon>Metazoa</taxon>
        <taxon>Spiralia</taxon>
        <taxon>Gnathifera</taxon>
        <taxon>Rotifera</taxon>
        <taxon>Eurotatoria</taxon>
        <taxon>Bdelloidea</taxon>
        <taxon>Philodinida</taxon>
        <taxon>Philodinidae</taxon>
        <taxon>Rotaria</taxon>
    </lineage>
</organism>
<dbReference type="GO" id="GO:0008270">
    <property type="term" value="F:zinc ion binding"/>
    <property type="evidence" value="ECO:0007669"/>
    <property type="project" value="UniProtKB-KW"/>
</dbReference>
<dbReference type="EMBL" id="CAJOBI010001814">
    <property type="protein sequence ID" value="CAF3900696.1"/>
    <property type="molecule type" value="Genomic_DNA"/>
</dbReference>
<comment type="similarity">
    <text evidence="9">Belongs to the nuclear hormone receptor family.</text>
</comment>
<evidence type="ECO:0000313" key="15">
    <source>
        <dbReference type="Proteomes" id="UP000663866"/>
    </source>
</evidence>
<dbReference type="InterPro" id="IPR000536">
    <property type="entry name" value="Nucl_hrmn_rcpt_lig-bd"/>
</dbReference>
<dbReference type="GO" id="GO:0005634">
    <property type="term" value="C:nucleus"/>
    <property type="evidence" value="ECO:0007669"/>
    <property type="project" value="UniProtKB-SubCell"/>
</dbReference>
<dbReference type="Proteomes" id="UP000663842">
    <property type="component" value="Unassembled WGS sequence"/>
</dbReference>
<evidence type="ECO:0000256" key="6">
    <source>
        <dbReference type="ARBA" id="ARBA00023163"/>
    </source>
</evidence>
<dbReference type="Pfam" id="PF00104">
    <property type="entry name" value="Hormone_recep"/>
    <property type="match status" value="1"/>
</dbReference>
<dbReference type="EMBL" id="CAJOBG010000112">
    <property type="protein sequence ID" value="CAF3759456.1"/>
    <property type="molecule type" value="Genomic_DNA"/>
</dbReference>
<evidence type="ECO:0000256" key="7">
    <source>
        <dbReference type="ARBA" id="ARBA00023170"/>
    </source>
</evidence>
<reference evidence="12" key="1">
    <citation type="submission" date="2021-02" db="EMBL/GenBank/DDBJ databases">
        <authorList>
            <person name="Nowell W R."/>
        </authorList>
    </citation>
    <scope>NUCLEOTIDE SEQUENCE</scope>
</reference>
<evidence type="ECO:0000313" key="12">
    <source>
        <dbReference type="EMBL" id="CAF3759456.1"/>
    </source>
</evidence>
<dbReference type="AlphaFoldDB" id="A0A818YPE3"/>
<keyword evidence="5 9" id="KW-0238">DNA-binding</keyword>
<dbReference type="SUPFAM" id="SSF57716">
    <property type="entry name" value="Glucocorticoid receptor-like (DNA-binding domain)"/>
    <property type="match status" value="2"/>
</dbReference>
<protein>
    <submittedName>
        <fullName evidence="12">Uncharacterized protein</fullName>
    </submittedName>
</protein>
<keyword evidence="6 9" id="KW-0804">Transcription</keyword>
<evidence type="ECO:0000256" key="8">
    <source>
        <dbReference type="ARBA" id="ARBA00023242"/>
    </source>
</evidence>
<dbReference type="InterPro" id="IPR001723">
    <property type="entry name" value="Nuclear_hrmn_rcpt"/>
</dbReference>
<accession>A0A818YPE3</accession>
<dbReference type="PRINTS" id="PR00047">
    <property type="entry name" value="STROIDFINGER"/>
</dbReference>
<feature type="domain" description="NR LBD" evidence="11">
    <location>
        <begin position="276"/>
        <end position="509"/>
    </location>
</feature>
<comment type="subcellular location">
    <subcellularLocation>
        <location evidence="9">Nucleus</location>
    </subcellularLocation>
</comment>
<dbReference type="InterPro" id="IPR050200">
    <property type="entry name" value="Nuclear_hormone_rcpt_NR3"/>
</dbReference>
<dbReference type="Proteomes" id="UP000676336">
    <property type="component" value="Unassembled WGS sequence"/>
</dbReference>
<keyword evidence="1 9" id="KW-0479">Metal-binding</keyword>
<dbReference type="PRINTS" id="PR00398">
    <property type="entry name" value="STRDHORMONER"/>
</dbReference>
<dbReference type="SUPFAM" id="SSF48508">
    <property type="entry name" value="Nuclear receptor ligand-binding domain"/>
    <property type="match status" value="1"/>
</dbReference>
<dbReference type="InterPro" id="IPR001628">
    <property type="entry name" value="Znf_hrmn_rcpt"/>
</dbReference>
<evidence type="ECO:0000256" key="4">
    <source>
        <dbReference type="ARBA" id="ARBA00023015"/>
    </source>
</evidence>
<sequence>MNMLILDQPHMDYSQPQQTSSYNAPAIYLQDFRSEPCQVCGENASGWHCGSITCEACKKFFLRSVNEEYRKYKCIRDKKCIITRTTRTQCQYCRYTKCIEVGMKLSEGTPNPKIEEIFKLVPCAVCQKPSSGIHFGATTCEGCKGFFRRTIKERTPQRYKCPEDYNCEVNSSTRSACRACRFQKCLAAGMSIEGSRIGRQSNLFKHKMVELQRRGLIRSQIRNIIATNTNNYHLNSSNRTNNHSARKKNTGNAIHNTPDLTSCVEPTVGLCLEDKLESYMFQRIVQIEDAYMNCLKDLPFCSNETNDFWFSCESQLNEYTARVGDFALRIPEFCSLTADDKNLLIHSSTHSVIVACLCFQASRFRSLTNDSQWNYLNILTNCSFGQSLQQNFPFFFDLNQITYSFEREIQLLELDDREVALMIVLLITSIANSKLNETEKIEKIQEDFFCALYDYMSDNSLFAIAKRGIDSKDYFILTIQIPLIHRINSIISTNIVNFKCSLSYNASAT</sequence>
<proteinExistence type="inferred from homology"/>
<dbReference type="EMBL" id="CAJOBF010002896">
    <property type="protein sequence ID" value="CAF4062188.1"/>
    <property type="molecule type" value="Genomic_DNA"/>
</dbReference>
<dbReference type="Gene3D" id="1.10.565.10">
    <property type="entry name" value="Retinoid X Receptor"/>
    <property type="match status" value="1"/>
</dbReference>
<dbReference type="Gene3D" id="3.30.50.10">
    <property type="entry name" value="Erythroid Transcription Factor GATA-1, subunit A"/>
    <property type="match status" value="2"/>
</dbReference>
<dbReference type="PROSITE" id="PS51843">
    <property type="entry name" value="NR_LBD"/>
    <property type="match status" value="1"/>
</dbReference>
<dbReference type="Proteomes" id="UP000663866">
    <property type="component" value="Unassembled WGS sequence"/>
</dbReference>
<evidence type="ECO:0000313" key="14">
    <source>
        <dbReference type="EMBL" id="CAF4062188.1"/>
    </source>
</evidence>
<dbReference type="GO" id="GO:0003700">
    <property type="term" value="F:DNA-binding transcription factor activity"/>
    <property type="evidence" value="ECO:0007669"/>
    <property type="project" value="InterPro"/>
</dbReference>
<dbReference type="SMART" id="SM00430">
    <property type="entry name" value="HOLI"/>
    <property type="match status" value="1"/>
</dbReference>
<dbReference type="Pfam" id="PF00105">
    <property type="entry name" value="zf-C4"/>
    <property type="match status" value="2"/>
</dbReference>
<evidence type="ECO:0000256" key="1">
    <source>
        <dbReference type="ARBA" id="ARBA00022723"/>
    </source>
</evidence>
<gene>
    <name evidence="12" type="ORF">OVN521_LOCUS1600</name>
    <name evidence="13" type="ORF">SMN809_LOCUS6620</name>
    <name evidence="14" type="ORF">UXM345_LOCUS19906</name>
</gene>
<name>A0A818YPE3_9BILA</name>
<comment type="caution">
    <text evidence="12">The sequence shown here is derived from an EMBL/GenBank/DDBJ whole genome shotgun (WGS) entry which is preliminary data.</text>
</comment>
<dbReference type="GO" id="GO:0043565">
    <property type="term" value="F:sequence-specific DNA binding"/>
    <property type="evidence" value="ECO:0007669"/>
    <property type="project" value="InterPro"/>
</dbReference>
<keyword evidence="7 9" id="KW-0675">Receptor</keyword>
<dbReference type="InterPro" id="IPR035500">
    <property type="entry name" value="NHR-like_dom_sf"/>
</dbReference>
<dbReference type="CDD" id="cd06916">
    <property type="entry name" value="NR_DBD_like"/>
    <property type="match status" value="2"/>
</dbReference>
<dbReference type="PROSITE" id="PS00031">
    <property type="entry name" value="NUCLEAR_REC_DBD_1"/>
    <property type="match status" value="1"/>
</dbReference>
<feature type="domain" description="Nuclear receptor" evidence="10">
    <location>
        <begin position="34"/>
        <end position="110"/>
    </location>
</feature>
<evidence type="ECO:0000259" key="11">
    <source>
        <dbReference type="PROSITE" id="PS51843"/>
    </source>
</evidence>
<feature type="domain" description="Nuclear receptor" evidence="10">
    <location>
        <begin position="120"/>
        <end position="197"/>
    </location>
</feature>
<keyword evidence="8 9" id="KW-0539">Nucleus</keyword>
<evidence type="ECO:0000256" key="9">
    <source>
        <dbReference type="RuleBase" id="RU004334"/>
    </source>
</evidence>
<keyword evidence="3 9" id="KW-0862">Zinc</keyword>
<keyword evidence="4 9" id="KW-0805">Transcription regulation</keyword>